<evidence type="ECO:0000256" key="1">
    <source>
        <dbReference type="ARBA" id="ARBA00010815"/>
    </source>
</evidence>
<dbReference type="GO" id="GO:0008825">
    <property type="term" value="F:cyclopropane-fatty-acyl-phospholipid synthase activity"/>
    <property type="evidence" value="ECO:0007669"/>
    <property type="project" value="UniProtKB-EC"/>
</dbReference>
<dbReference type="GO" id="GO:0008610">
    <property type="term" value="P:lipid biosynthetic process"/>
    <property type="evidence" value="ECO:0007669"/>
    <property type="project" value="InterPro"/>
</dbReference>
<dbReference type="GO" id="GO:0032259">
    <property type="term" value="P:methylation"/>
    <property type="evidence" value="ECO:0007669"/>
    <property type="project" value="UniProtKB-KW"/>
</dbReference>
<evidence type="ECO:0000256" key="2">
    <source>
        <dbReference type="ARBA" id="ARBA00022603"/>
    </source>
</evidence>
<dbReference type="Proteomes" id="UP000032545">
    <property type="component" value="Unassembled WGS sequence"/>
</dbReference>
<dbReference type="PATRIC" id="fig|1502723.3.peg.5654"/>
<keyword evidence="2 7" id="KW-0489">Methyltransferase</keyword>
<feature type="compositionally biased region" description="Basic and acidic residues" evidence="6">
    <location>
        <begin position="1"/>
        <end position="12"/>
    </location>
</feature>
<evidence type="ECO:0000313" key="7">
    <source>
        <dbReference type="EMBL" id="KJE24338.1"/>
    </source>
</evidence>
<sequence length="464" mass="50699">MTISRELEEHEPAAQPTPVPDPRWSPELVRATRTLLETFIGTAPPVRIVLWDGSALGPDTPTQVVVRSPEAMHRALFRPGELGFARAFVAGDLDVEGDIFAALELRDHLSALPHRPTAATAPALLTLLRELGARPPAPPPEEARLHGRRHSRHRDAAAISHHYDVSNAFYRLILGPTMTYSCGVWESPASGLDAAQTAKHELVCRKLGLRPGERLLDVGCGWGSMLIHAARHHGVHGVGVTISVEQAAEARRRIAEAGLTDAIEIRLQDYREIPDGPFDAISSVGMVEHVGRAMLPTYFASLYGLLRPGGRLLNHGISSPGDPAGAYRYQPHLGPIPLPKGRDFLRRYVFPDGELHEIGLMTSLTQAAGFEVRHVENLREHYGLTLRAWVRALEENWDTAVAQVGAGRARVWRLYMAGSALSFEGGQTQIHQTLAVRPDAGRSGQPLRPRYDSPAPLPTQPTTG</sequence>
<evidence type="ECO:0000256" key="4">
    <source>
        <dbReference type="ARBA" id="ARBA00022691"/>
    </source>
</evidence>
<reference evidence="8" key="1">
    <citation type="submission" date="2015-02" db="EMBL/GenBank/DDBJ databases">
        <title>Draft Genome of Frankia sp. CpI1-S.</title>
        <authorList>
            <person name="Oshone R.T."/>
            <person name="Ngom M."/>
            <person name="Ghodhbane-Gtari F."/>
            <person name="Gtari M."/>
            <person name="Morris K."/>
            <person name="Thomas K."/>
            <person name="Sen A."/>
            <person name="Tisa L.S."/>
        </authorList>
    </citation>
    <scope>NUCLEOTIDE SEQUENCE [LARGE SCALE GENOMIC DNA]</scope>
    <source>
        <strain evidence="8">CpI1-S</strain>
    </source>
</reference>
<dbReference type="InterPro" id="IPR003333">
    <property type="entry name" value="CMAS"/>
</dbReference>
<dbReference type="Gene3D" id="3.40.50.150">
    <property type="entry name" value="Vaccinia Virus protein VP39"/>
    <property type="match status" value="1"/>
</dbReference>
<dbReference type="RefSeq" id="WP_044884112.1">
    <property type="nucleotide sequence ID" value="NZ_JYFN01000007.1"/>
</dbReference>
<dbReference type="InterPro" id="IPR050723">
    <property type="entry name" value="CFA/CMAS"/>
</dbReference>
<name>A0A0D8BJB5_9ACTN</name>
<evidence type="ECO:0000256" key="5">
    <source>
        <dbReference type="ARBA" id="ARBA00023098"/>
    </source>
</evidence>
<keyword evidence="8" id="KW-1185">Reference proteome</keyword>
<keyword evidence="5" id="KW-0443">Lipid metabolism</keyword>
<proteinExistence type="inferred from homology"/>
<dbReference type="PIRSF" id="PIRSF003085">
    <property type="entry name" value="CMAS"/>
    <property type="match status" value="1"/>
</dbReference>
<evidence type="ECO:0000256" key="6">
    <source>
        <dbReference type="SAM" id="MobiDB-lite"/>
    </source>
</evidence>
<dbReference type="OrthoDB" id="9782855at2"/>
<dbReference type="PANTHER" id="PTHR43667:SF1">
    <property type="entry name" value="CYCLOPROPANE-FATTY-ACYL-PHOSPHOLIPID SYNTHASE"/>
    <property type="match status" value="1"/>
</dbReference>
<dbReference type="EMBL" id="JYFN01000007">
    <property type="protein sequence ID" value="KJE24338.1"/>
    <property type="molecule type" value="Genomic_DNA"/>
</dbReference>
<keyword evidence="4" id="KW-0949">S-adenosyl-L-methionine</keyword>
<dbReference type="SUPFAM" id="SSF53335">
    <property type="entry name" value="S-adenosyl-L-methionine-dependent methyltransferases"/>
    <property type="match status" value="1"/>
</dbReference>
<evidence type="ECO:0000313" key="8">
    <source>
        <dbReference type="Proteomes" id="UP000032545"/>
    </source>
</evidence>
<feature type="compositionally biased region" description="Pro residues" evidence="6">
    <location>
        <begin position="455"/>
        <end position="464"/>
    </location>
</feature>
<feature type="region of interest" description="Disordered" evidence="6">
    <location>
        <begin position="437"/>
        <end position="464"/>
    </location>
</feature>
<organism evidence="7 8">
    <name type="scientific">Frankia torreyi</name>
    <dbReference type="NCBI Taxonomy" id="1856"/>
    <lineage>
        <taxon>Bacteria</taxon>
        <taxon>Bacillati</taxon>
        <taxon>Actinomycetota</taxon>
        <taxon>Actinomycetes</taxon>
        <taxon>Frankiales</taxon>
        <taxon>Frankiaceae</taxon>
        <taxon>Frankia</taxon>
    </lineage>
</organism>
<comment type="similarity">
    <text evidence="1">Belongs to the CFA/CMAS family.</text>
</comment>
<keyword evidence="3 7" id="KW-0808">Transferase</keyword>
<dbReference type="EC" id="2.1.1.79" evidence="7"/>
<gene>
    <name evidence="7" type="ORF">FF36_01413</name>
</gene>
<reference evidence="7 8" key="2">
    <citation type="journal article" date="2016" name="Genome Announc.">
        <title>Permanent Draft Genome Sequences for Two Variants of Frankia sp. Strain CpI1, the First Frankia Strain Isolated from Root Nodules of Comptonia peregrina.</title>
        <authorList>
            <person name="Oshone R."/>
            <person name="Hurst S.G.IV."/>
            <person name="Abebe-Akele F."/>
            <person name="Simpson S."/>
            <person name="Morris K."/>
            <person name="Thomas W.K."/>
            <person name="Tisa L.S."/>
        </authorList>
    </citation>
    <scope>NUCLEOTIDE SEQUENCE [LARGE SCALE GENOMIC DNA]</scope>
    <source>
        <strain evidence="8">CpI1-S</strain>
    </source>
</reference>
<evidence type="ECO:0000256" key="3">
    <source>
        <dbReference type="ARBA" id="ARBA00022679"/>
    </source>
</evidence>
<feature type="region of interest" description="Disordered" evidence="6">
    <location>
        <begin position="1"/>
        <end position="25"/>
    </location>
</feature>
<accession>A0A0D8BJB5</accession>
<dbReference type="AlphaFoldDB" id="A0A0D8BJB5"/>
<comment type="caution">
    <text evidence="7">The sequence shown here is derived from an EMBL/GenBank/DDBJ whole genome shotgun (WGS) entry which is preliminary data.</text>
</comment>
<dbReference type="Pfam" id="PF02353">
    <property type="entry name" value="CMAS"/>
    <property type="match status" value="1"/>
</dbReference>
<dbReference type="CDD" id="cd02440">
    <property type="entry name" value="AdoMet_MTases"/>
    <property type="match status" value="1"/>
</dbReference>
<dbReference type="InterPro" id="IPR029063">
    <property type="entry name" value="SAM-dependent_MTases_sf"/>
</dbReference>
<dbReference type="PANTHER" id="PTHR43667">
    <property type="entry name" value="CYCLOPROPANE-FATTY-ACYL-PHOSPHOLIPID SYNTHASE"/>
    <property type="match status" value="1"/>
</dbReference>
<protein>
    <submittedName>
        <fullName evidence="7">Methyltransferase, cyclopropane fatty acid synthase</fullName>
        <ecNumber evidence="7">2.1.1.79</ecNumber>
    </submittedName>
</protein>